<dbReference type="PANTHER" id="PTHR24171">
    <property type="entry name" value="ANKYRIN REPEAT DOMAIN-CONTAINING PROTEIN 39-RELATED"/>
    <property type="match status" value="1"/>
</dbReference>
<dbReference type="SMART" id="SM00248">
    <property type="entry name" value="ANK"/>
    <property type="match status" value="3"/>
</dbReference>
<evidence type="ECO:0000313" key="6">
    <source>
        <dbReference type="EMBL" id="KLJ06374.1"/>
    </source>
</evidence>
<dbReference type="InterPro" id="IPR004827">
    <property type="entry name" value="bZIP"/>
</dbReference>
<evidence type="ECO:0000256" key="3">
    <source>
        <dbReference type="PROSITE-ProRule" id="PRU00023"/>
    </source>
</evidence>
<dbReference type="PROSITE" id="PS50088">
    <property type="entry name" value="ANK_REPEAT"/>
    <property type="match status" value="3"/>
</dbReference>
<sequence length="391" mass="42892">MWQSSDENKIEEKTSREEFTAKERRRLQNRIAQRNHRKKKAQLNGNGEQTSKERSMAHVDVQIQPSNNVKYNEQALDADSGNTHGSLVLGHLPLFDKARHCGTANIYENYRPISTVWPSDNRTISHGSRSSQNLQRAKEICDTSATAGNLWRDQDIPQKAGGVASPHFAEDIGKLDYLVTNSPDFSTPFDGTDSDISSTAAHSYTPTLTTIESCPPLSSAQTPVSEDDLSLIGGPPGWLGNIFSPPRRLRSYSENTGKIAQNSPLLMHPENHPEPNRSQSDAEGKMALHLSAENGHANIVRCLLEFGSEIDRRDGCGATALHYAASAGNVDVISTLLERGADGNITDIQGRTALHIAAERGHETAVRILIQSGVSVDIQVQRKQVSNRFNT</sequence>
<dbReference type="STRING" id="2060906.A0A0H1B4N5"/>
<feature type="repeat" description="ANK" evidence="3">
    <location>
        <begin position="316"/>
        <end position="348"/>
    </location>
</feature>
<feature type="domain" description="BZIP" evidence="5">
    <location>
        <begin position="24"/>
        <end position="39"/>
    </location>
</feature>
<dbReference type="Pfam" id="PF12796">
    <property type="entry name" value="Ank_2"/>
    <property type="match status" value="1"/>
</dbReference>
<dbReference type="GO" id="GO:0003700">
    <property type="term" value="F:DNA-binding transcription factor activity"/>
    <property type="evidence" value="ECO:0007669"/>
    <property type="project" value="InterPro"/>
</dbReference>
<dbReference type="InterPro" id="IPR036770">
    <property type="entry name" value="Ankyrin_rpt-contain_sf"/>
</dbReference>
<dbReference type="Pfam" id="PF00023">
    <property type="entry name" value="Ank"/>
    <property type="match status" value="1"/>
</dbReference>
<keyword evidence="1" id="KW-0677">Repeat</keyword>
<evidence type="ECO:0000256" key="4">
    <source>
        <dbReference type="SAM" id="MobiDB-lite"/>
    </source>
</evidence>
<dbReference type="Proteomes" id="UP000053573">
    <property type="component" value="Unassembled WGS sequence"/>
</dbReference>
<dbReference type="AlphaFoldDB" id="A0A0H1B4N5"/>
<dbReference type="InterPro" id="IPR002110">
    <property type="entry name" value="Ankyrin_rpt"/>
</dbReference>
<reference evidence="7" key="1">
    <citation type="journal article" date="2015" name="PLoS Genet.">
        <title>The dynamic genome and transcriptome of the human fungal pathogen Blastomyces and close relative Emmonsia.</title>
        <authorList>
            <person name="Munoz J.F."/>
            <person name="Gauthier G.M."/>
            <person name="Desjardins C.A."/>
            <person name="Gallo J.E."/>
            <person name="Holder J."/>
            <person name="Sullivan T.D."/>
            <person name="Marty A.J."/>
            <person name="Carmen J.C."/>
            <person name="Chen Z."/>
            <person name="Ding L."/>
            <person name="Gujja S."/>
            <person name="Magrini V."/>
            <person name="Misas E."/>
            <person name="Mitreva M."/>
            <person name="Priest M."/>
            <person name="Saif S."/>
            <person name="Whiston E.A."/>
            <person name="Young S."/>
            <person name="Zeng Q."/>
            <person name="Goldman W.E."/>
            <person name="Mardis E.R."/>
            <person name="Taylor J.W."/>
            <person name="McEwen J.G."/>
            <person name="Clay O.K."/>
            <person name="Klein B.S."/>
            <person name="Cuomo C.A."/>
        </authorList>
    </citation>
    <scope>NUCLEOTIDE SEQUENCE [LARGE SCALE GENOMIC DNA]</scope>
    <source>
        <strain evidence="7">UAMH 139</strain>
    </source>
</reference>
<feature type="repeat" description="ANK" evidence="3">
    <location>
        <begin position="349"/>
        <end position="381"/>
    </location>
</feature>
<accession>A0A0H1B4N5</accession>
<evidence type="ECO:0000259" key="5">
    <source>
        <dbReference type="PROSITE" id="PS00036"/>
    </source>
</evidence>
<evidence type="ECO:0000256" key="2">
    <source>
        <dbReference type="ARBA" id="ARBA00023043"/>
    </source>
</evidence>
<keyword evidence="7" id="KW-1185">Reference proteome</keyword>
<dbReference type="EMBL" id="LDEV01003136">
    <property type="protein sequence ID" value="KLJ06374.1"/>
    <property type="molecule type" value="Genomic_DNA"/>
</dbReference>
<dbReference type="InterPro" id="IPR046347">
    <property type="entry name" value="bZIP_sf"/>
</dbReference>
<name>A0A0H1B4N5_9EURO</name>
<dbReference type="PROSITE" id="PS50297">
    <property type="entry name" value="ANK_REP_REGION"/>
    <property type="match status" value="3"/>
</dbReference>
<dbReference type="PANTHER" id="PTHR24171:SF10">
    <property type="entry name" value="ANKYRIN REPEAT DOMAIN-CONTAINING PROTEIN 29-LIKE"/>
    <property type="match status" value="1"/>
</dbReference>
<feature type="region of interest" description="Disordered" evidence="4">
    <location>
        <begin position="262"/>
        <end position="282"/>
    </location>
</feature>
<dbReference type="OrthoDB" id="4180939at2759"/>
<dbReference type="SUPFAM" id="SSF57959">
    <property type="entry name" value="Leucine zipper domain"/>
    <property type="match status" value="1"/>
</dbReference>
<dbReference type="CDD" id="cd14688">
    <property type="entry name" value="bZIP_YAP"/>
    <property type="match status" value="1"/>
</dbReference>
<feature type="region of interest" description="Disordered" evidence="4">
    <location>
        <begin position="1"/>
        <end position="55"/>
    </location>
</feature>
<feature type="repeat" description="ANK" evidence="3">
    <location>
        <begin position="283"/>
        <end position="315"/>
    </location>
</feature>
<dbReference type="SUPFAM" id="SSF48403">
    <property type="entry name" value="Ankyrin repeat"/>
    <property type="match status" value="1"/>
</dbReference>
<feature type="compositionally biased region" description="Basic and acidic residues" evidence="4">
    <location>
        <begin position="1"/>
        <end position="22"/>
    </location>
</feature>
<feature type="compositionally biased region" description="Basic and acidic residues" evidence="4">
    <location>
        <begin position="269"/>
        <end position="282"/>
    </location>
</feature>
<gene>
    <name evidence="6" type="ORF">EMPG_10203</name>
</gene>
<keyword evidence="2 3" id="KW-0040">ANK repeat</keyword>
<dbReference type="Gene3D" id="1.25.40.20">
    <property type="entry name" value="Ankyrin repeat-containing domain"/>
    <property type="match status" value="1"/>
</dbReference>
<comment type="caution">
    <text evidence="6">The sequence shown here is derived from an EMBL/GenBank/DDBJ whole genome shotgun (WGS) entry which is preliminary data.</text>
</comment>
<organism evidence="6 7">
    <name type="scientific">Blastomyces silverae</name>
    <dbReference type="NCBI Taxonomy" id="2060906"/>
    <lineage>
        <taxon>Eukaryota</taxon>
        <taxon>Fungi</taxon>
        <taxon>Dikarya</taxon>
        <taxon>Ascomycota</taxon>
        <taxon>Pezizomycotina</taxon>
        <taxon>Eurotiomycetes</taxon>
        <taxon>Eurotiomycetidae</taxon>
        <taxon>Onygenales</taxon>
        <taxon>Ajellomycetaceae</taxon>
        <taxon>Blastomyces</taxon>
    </lineage>
</organism>
<evidence type="ECO:0000256" key="1">
    <source>
        <dbReference type="ARBA" id="ARBA00022737"/>
    </source>
</evidence>
<dbReference type="PROSITE" id="PS00036">
    <property type="entry name" value="BZIP_BASIC"/>
    <property type="match status" value="1"/>
</dbReference>
<protein>
    <recommendedName>
        <fullName evidence="5">BZIP domain-containing protein</fullName>
    </recommendedName>
</protein>
<feature type="compositionally biased region" description="Basic residues" evidence="4">
    <location>
        <begin position="23"/>
        <end position="41"/>
    </location>
</feature>
<evidence type="ECO:0000313" key="7">
    <source>
        <dbReference type="Proteomes" id="UP000053573"/>
    </source>
</evidence>
<proteinExistence type="predicted"/>
<dbReference type="PRINTS" id="PR01415">
    <property type="entry name" value="ANKYRIN"/>
</dbReference>